<evidence type="ECO:0000313" key="4">
    <source>
        <dbReference type="Proteomes" id="UP000709959"/>
    </source>
</evidence>
<dbReference type="Gene3D" id="1.10.3210.10">
    <property type="entry name" value="Hypothetical protein af1432"/>
    <property type="match status" value="1"/>
</dbReference>
<dbReference type="SMART" id="SM00471">
    <property type="entry name" value="HDc"/>
    <property type="match status" value="1"/>
</dbReference>
<evidence type="ECO:0000259" key="2">
    <source>
        <dbReference type="SMART" id="SM00471"/>
    </source>
</evidence>
<organism evidence="3 4">
    <name type="scientific">Candidatus Geothrix odensensis</name>
    <dbReference type="NCBI Taxonomy" id="2954440"/>
    <lineage>
        <taxon>Bacteria</taxon>
        <taxon>Pseudomonadati</taxon>
        <taxon>Acidobacteriota</taxon>
        <taxon>Holophagae</taxon>
        <taxon>Holophagales</taxon>
        <taxon>Holophagaceae</taxon>
        <taxon>Geothrix</taxon>
    </lineage>
</organism>
<reference evidence="3 4" key="1">
    <citation type="submission" date="2020-10" db="EMBL/GenBank/DDBJ databases">
        <title>Connecting structure to function with the recovery of over 1000 high-quality activated sludge metagenome-assembled genomes encoding full-length rRNA genes using long-read sequencing.</title>
        <authorList>
            <person name="Singleton C.M."/>
            <person name="Petriglieri F."/>
            <person name="Kristensen J.M."/>
            <person name="Kirkegaard R.H."/>
            <person name="Michaelsen T.Y."/>
            <person name="Andersen M.H."/>
            <person name="Karst S.M."/>
            <person name="Dueholm M.S."/>
            <person name="Nielsen P.H."/>
            <person name="Albertsen M."/>
        </authorList>
    </citation>
    <scope>NUCLEOTIDE SEQUENCE [LARGE SCALE GENOMIC DNA]</scope>
    <source>
        <strain evidence="3">OdNE_18-Q3-R46-58_MAXAC.008</strain>
    </source>
</reference>
<proteinExistence type="predicted"/>
<dbReference type="PANTHER" id="PTHR37294:SF1">
    <property type="entry name" value="3'-5' EXORIBONUCLEASE YHAM"/>
    <property type="match status" value="1"/>
</dbReference>
<dbReference type="Proteomes" id="UP000709959">
    <property type="component" value="Unassembled WGS sequence"/>
</dbReference>
<dbReference type="SUPFAM" id="SSF109604">
    <property type="entry name" value="HD-domain/PDEase-like"/>
    <property type="match status" value="1"/>
</dbReference>
<protein>
    <submittedName>
        <fullName evidence="3">HD domain-containing protein</fullName>
    </submittedName>
</protein>
<dbReference type="Pfam" id="PF01966">
    <property type="entry name" value="HD"/>
    <property type="match status" value="1"/>
</dbReference>
<dbReference type="InterPro" id="IPR050798">
    <property type="entry name" value="YhaM_exoribonuc/phosphodiest"/>
</dbReference>
<dbReference type="GO" id="GO:0031125">
    <property type="term" value="P:rRNA 3'-end processing"/>
    <property type="evidence" value="ECO:0007669"/>
    <property type="project" value="TreeGrafter"/>
</dbReference>
<evidence type="ECO:0000313" key="3">
    <source>
        <dbReference type="EMBL" id="MBK8572548.1"/>
    </source>
</evidence>
<sequence length="326" mass="36144">MSDQPLIRNLKEGDLFQGFLLAQEAAYKVSTKGSEYLELKLSDASGDLKAFLWDVRAIEGDLEAIRADVFLRVKGTVTSYNGRLQLKLDKARFALDAEVGDLSAFFPVSARPVPEMLAELDGIIASVRDPWISQLLKALFVEDGDLRAAFALAPAAKSMHHAFLGGLLEHTLSILGMAERACAHYRVLNRDLVVAGVFLHDVGKTAELSYQRSFGYTDAGNLLGHIALEADWISRAVGKIPGFPEELRMQILHIVLSHHGRLEFGSPVLPKTPEALLVHYLDDLDGKLEVMFRAVEDGDGGGSWSPYSRALERMIYRRRWPEADRT</sequence>
<accession>A0A936F1T1</accession>
<name>A0A936F1T1_9BACT</name>
<dbReference type="PANTHER" id="PTHR37294">
    <property type="entry name" value="3'-5' EXORIBONUCLEASE YHAM"/>
    <property type="match status" value="1"/>
</dbReference>
<dbReference type="CDD" id="cd00077">
    <property type="entry name" value="HDc"/>
    <property type="match status" value="1"/>
</dbReference>
<dbReference type="AlphaFoldDB" id="A0A936F1T1"/>
<gene>
    <name evidence="3" type="ORF">IPN91_07835</name>
</gene>
<dbReference type="InterPro" id="IPR006674">
    <property type="entry name" value="HD_domain"/>
</dbReference>
<feature type="domain" description="HD/PDEase" evidence="2">
    <location>
        <begin position="163"/>
        <end position="296"/>
    </location>
</feature>
<dbReference type="InterPro" id="IPR003607">
    <property type="entry name" value="HD/PDEase_dom"/>
</dbReference>
<comment type="caution">
    <text evidence="3">The sequence shown here is derived from an EMBL/GenBank/DDBJ whole genome shotgun (WGS) entry which is preliminary data.</text>
</comment>
<dbReference type="EMBL" id="JADKCH010000005">
    <property type="protein sequence ID" value="MBK8572548.1"/>
    <property type="molecule type" value="Genomic_DNA"/>
</dbReference>
<evidence type="ECO:0000256" key="1">
    <source>
        <dbReference type="ARBA" id="ARBA00022801"/>
    </source>
</evidence>
<keyword evidence="1" id="KW-0378">Hydrolase</keyword>
<dbReference type="GO" id="GO:0016787">
    <property type="term" value="F:hydrolase activity"/>
    <property type="evidence" value="ECO:0007669"/>
    <property type="project" value="UniProtKB-KW"/>
</dbReference>